<dbReference type="InterPro" id="IPR017853">
    <property type="entry name" value="GH"/>
</dbReference>
<dbReference type="PANTHER" id="PTHR31297:SF41">
    <property type="entry name" value="ENDOGLUCANASE, PUTATIVE (AFU_ORTHOLOGUE AFUA_5G01830)-RELATED"/>
    <property type="match status" value="1"/>
</dbReference>
<protein>
    <submittedName>
        <fullName evidence="13">Glycoside hydrolase superfamily</fullName>
    </submittedName>
</protein>
<dbReference type="AlphaFoldDB" id="A0A5J5F3G1"/>
<dbReference type="GO" id="GO:0071555">
    <property type="term" value="P:cell wall organization"/>
    <property type="evidence" value="ECO:0007669"/>
    <property type="project" value="UniProtKB-KW"/>
</dbReference>
<proteinExistence type="inferred from homology"/>
<dbReference type="InterPro" id="IPR001547">
    <property type="entry name" value="Glyco_hydro_5"/>
</dbReference>
<name>A0A5J5F3G1_9PEZI</name>
<evidence type="ECO:0000313" key="14">
    <source>
        <dbReference type="Proteomes" id="UP000326924"/>
    </source>
</evidence>
<evidence type="ECO:0000259" key="12">
    <source>
        <dbReference type="Pfam" id="PF03442"/>
    </source>
</evidence>
<dbReference type="GO" id="GO:0009986">
    <property type="term" value="C:cell surface"/>
    <property type="evidence" value="ECO:0007669"/>
    <property type="project" value="TreeGrafter"/>
</dbReference>
<evidence type="ECO:0000256" key="4">
    <source>
        <dbReference type="ARBA" id="ARBA00023001"/>
    </source>
</evidence>
<dbReference type="Pfam" id="PF00150">
    <property type="entry name" value="Cellulase"/>
    <property type="match status" value="1"/>
</dbReference>
<dbReference type="EMBL" id="VXIS01000041">
    <property type="protein sequence ID" value="KAA8910874.1"/>
    <property type="molecule type" value="Genomic_DNA"/>
</dbReference>
<dbReference type="Gene3D" id="2.60.40.10">
    <property type="entry name" value="Immunoglobulins"/>
    <property type="match status" value="1"/>
</dbReference>
<evidence type="ECO:0000313" key="13">
    <source>
        <dbReference type="EMBL" id="KAA8910874.1"/>
    </source>
</evidence>
<evidence type="ECO:0000256" key="7">
    <source>
        <dbReference type="ARBA" id="ARBA00023316"/>
    </source>
</evidence>
<accession>A0A5J5F3G1</accession>
<comment type="caution">
    <text evidence="13">The sequence shown here is derived from an EMBL/GenBank/DDBJ whole genome shotgun (WGS) entry which is preliminary data.</text>
</comment>
<dbReference type="GO" id="GO:0005978">
    <property type="term" value="P:glycogen biosynthetic process"/>
    <property type="evidence" value="ECO:0007669"/>
    <property type="project" value="UniProtKB-UniPathway"/>
</dbReference>
<comment type="similarity">
    <text evidence="1 9">Belongs to the glycosyl hydrolase 5 (cellulase A) family.</text>
</comment>
<keyword evidence="2 10" id="KW-0732">Signal</keyword>
<feature type="domain" description="Carbohydrate binding X2" evidence="12">
    <location>
        <begin position="353"/>
        <end position="435"/>
    </location>
</feature>
<evidence type="ECO:0000256" key="8">
    <source>
        <dbReference type="ARBA" id="ARBA00023326"/>
    </source>
</evidence>
<keyword evidence="7" id="KW-0961">Cell wall biogenesis/degradation</keyword>
<dbReference type="InterPro" id="IPR050386">
    <property type="entry name" value="Glycosyl_hydrolase_5"/>
</dbReference>
<dbReference type="GO" id="GO:0030245">
    <property type="term" value="P:cellulose catabolic process"/>
    <property type="evidence" value="ECO:0007669"/>
    <property type="project" value="UniProtKB-KW"/>
</dbReference>
<organism evidence="13 14">
    <name type="scientific">Sphaerosporella brunnea</name>
    <dbReference type="NCBI Taxonomy" id="1250544"/>
    <lineage>
        <taxon>Eukaryota</taxon>
        <taxon>Fungi</taxon>
        <taxon>Dikarya</taxon>
        <taxon>Ascomycota</taxon>
        <taxon>Pezizomycotina</taxon>
        <taxon>Pezizomycetes</taxon>
        <taxon>Pezizales</taxon>
        <taxon>Pyronemataceae</taxon>
        <taxon>Sphaerosporella</taxon>
    </lineage>
</organism>
<dbReference type="Proteomes" id="UP000326924">
    <property type="component" value="Unassembled WGS sequence"/>
</dbReference>
<dbReference type="GO" id="GO:0008422">
    <property type="term" value="F:beta-glucosidase activity"/>
    <property type="evidence" value="ECO:0007669"/>
    <property type="project" value="TreeGrafter"/>
</dbReference>
<evidence type="ECO:0000256" key="9">
    <source>
        <dbReference type="RuleBase" id="RU361153"/>
    </source>
</evidence>
<gene>
    <name evidence="13" type="ORF">FN846DRAFT_492209</name>
</gene>
<evidence type="ECO:0000256" key="6">
    <source>
        <dbReference type="ARBA" id="ARBA00023295"/>
    </source>
</evidence>
<feature type="chain" id="PRO_5023824001" evidence="10">
    <location>
        <begin position="28"/>
        <end position="550"/>
    </location>
</feature>
<dbReference type="PROSITE" id="PS00659">
    <property type="entry name" value="GLYCOSYL_HYDROL_F5"/>
    <property type="match status" value="1"/>
</dbReference>
<evidence type="ECO:0000259" key="11">
    <source>
        <dbReference type="Pfam" id="PF00150"/>
    </source>
</evidence>
<dbReference type="PANTHER" id="PTHR31297">
    <property type="entry name" value="GLUCAN ENDO-1,6-BETA-GLUCOSIDASE B"/>
    <property type="match status" value="1"/>
</dbReference>
<dbReference type="GO" id="GO:0005576">
    <property type="term" value="C:extracellular region"/>
    <property type="evidence" value="ECO:0007669"/>
    <property type="project" value="TreeGrafter"/>
</dbReference>
<keyword evidence="4" id="KW-0136">Cellulose degradation</keyword>
<dbReference type="Gene3D" id="3.20.20.80">
    <property type="entry name" value="Glycosidases"/>
    <property type="match status" value="1"/>
</dbReference>
<dbReference type="InterPro" id="IPR013783">
    <property type="entry name" value="Ig-like_fold"/>
</dbReference>
<keyword evidence="14" id="KW-1185">Reference proteome</keyword>
<sequence length="550" mass="60838">MLWKKSLAIFVALGGQLAAAAFNKVTAETAWTAMEPGWNVGNTLDAVPDETSWGHRNTPVSQSLLDSIKATGIKSVRIPVTWTDHFATQSPEYLVNTTWMDRVEQVVDWALERQLWVVINVHHDSWQWADLSVDTDLNAKFAKLEALWTQIAARFKWKSEKLLFETLNEPVGSTQEHADRYNDLNQRFVNIVRGSGGYNADRLLTLPGLNCNIQNTVNWFVVPANATPWILHVHDYDPWSFVATSWGQTFWGTDDDKSAIEATFIALQDQFAAPVLLGEWGTGGNGVEKGSSWIYFDYFARTTKAYNLTAQLWDNGEHFDRVAMKWRDPTQEAVMFNAVKGITNTLPSYNQPASIYSKINAAVVSQDIALDFNNNTILSVVNAGGKTLARGQEYAVTATGITIPATYLSTVFTGSLGIKDTLTVKSNHGVDLPFDVILYDAPTLSQNSYTLSTAANDLYIPFDGKGSTLATVQAVCADGTFLKDTWTQWLGPLQQGRINWGDFGVSGNNIVLYAALLAYVQTAAQPVTFTFEFWPRTVPNNVTAAVTISS</sequence>
<keyword evidence="6 9" id="KW-0326">Glycosidase</keyword>
<dbReference type="InterPro" id="IPR005102">
    <property type="entry name" value="Carbo-bd_X2"/>
</dbReference>
<dbReference type="InterPro" id="IPR014756">
    <property type="entry name" value="Ig_E-set"/>
</dbReference>
<evidence type="ECO:0000256" key="10">
    <source>
        <dbReference type="SAM" id="SignalP"/>
    </source>
</evidence>
<feature type="signal peptide" evidence="10">
    <location>
        <begin position="1"/>
        <end position="27"/>
    </location>
</feature>
<keyword evidence="5" id="KW-0119">Carbohydrate metabolism</keyword>
<dbReference type="SUPFAM" id="SSF81296">
    <property type="entry name" value="E set domains"/>
    <property type="match status" value="1"/>
</dbReference>
<dbReference type="UniPathway" id="UPA00164"/>
<evidence type="ECO:0000256" key="5">
    <source>
        <dbReference type="ARBA" id="ARBA00023277"/>
    </source>
</evidence>
<keyword evidence="3 9" id="KW-0378">Hydrolase</keyword>
<dbReference type="InterPro" id="IPR018087">
    <property type="entry name" value="Glyco_hydro_5_CS"/>
</dbReference>
<dbReference type="Pfam" id="PF03442">
    <property type="entry name" value="CBM_X2"/>
    <property type="match status" value="1"/>
</dbReference>
<keyword evidence="8" id="KW-0624">Polysaccharide degradation</keyword>
<dbReference type="SUPFAM" id="SSF51445">
    <property type="entry name" value="(Trans)glycosidases"/>
    <property type="match status" value="1"/>
</dbReference>
<dbReference type="InParanoid" id="A0A5J5F3G1"/>
<dbReference type="OrthoDB" id="412536at2759"/>
<evidence type="ECO:0000256" key="3">
    <source>
        <dbReference type="ARBA" id="ARBA00022801"/>
    </source>
</evidence>
<feature type="domain" description="Glycoside hydrolase family 5" evidence="11">
    <location>
        <begin position="50"/>
        <end position="317"/>
    </location>
</feature>
<evidence type="ECO:0000256" key="1">
    <source>
        <dbReference type="ARBA" id="ARBA00005641"/>
    </source>
</evidence>
<reference evidence="13 14" key="1">
    <citation type="submission" date="2019-09" db="EMBL/GenBank/DDBJ databases">
        <title>Draft genome of the ectomycorrhizal ascomycete Sphaerosporella brunnea.</title>
        <authorList>
            <consortium name="DOE Joint Genome Institute"/>
            <person name="Benucci G.M."/>
            <person name="Marozzi G."/>
            <person name="Antonielli L."/>
            <person name="Sanchez S."/>
            <person name="Marco P."/>
            <person name="Wang X."/>
            <person name="Falini L.B."/>
            <person name="Barry K."/>
            <person name="Haridas S."/>
            <person name="Lipzen A."/>
            <person name="Labutti K."/>
            <person name="Grigoriev I.V."/>
            <person name="Murat C."/>
            <person name="Martin F."/>
            <person name="Albertini E."/>
            <person name="Donnini D."/>
            <person name="Bonito G."/>
        </authorList>
    </citation>
    <scope>NUCLEOTIDE SEQUENCE [LARGE SCALE GENOMIC DNA]</scope>
    <source>
        <strain evidence="13 14">Sb_GMNB300</strain>
    </source>
</reference>
<evidence type="ECO:0000256" key="2">
    <source>
        <dbReference type="ARBA" id="ARBA00022729"/>
    </source>
</evidence>